<feature type="domain" description="Fatty acid hydroxylase" evidence="6">
    <location>
        <begin position="171"/>
        <end position="303"/>
    </location>
</feature>
<organism evidence="7 8">
    <name type="scientific">Paramecium primaurelia</name>
    <dbReference type="NCBI Taxonomy" id="5886"/>
    <lineage>
        <taxon>Eukaryota</taxon>
        <taxon>Sar</taxon>
        <taxon>Alveolata</taxon>
        <taxon>Ciliophora</taxon>
        <taxon>Intramacronucleata</taxon>
        <taxon>Oligohymenophorea</taxon>
        <taxon>Peniculida</taxon>
        <taxon>Parameciidae</taxon>
        <taxon>Paramecium</taxon>
    </lineage>
</organism>
<protein>
    <recommendedName>
        <fullName evidence="6">Fatty acid hydroxylase domain-containing protein</fullName>
    </recommendedName>
</protein>
<dbReference type="EMBL" id="CAJJDM010000080">
    <property type="protein sequence ID" value="CAD8086800.1"/>
    <property type="molecule type" value="Genomic_DNA"/>
</dbReference>
<dbReference type="InterPro" id="IPR006694">
    <property type="entry name" value="Fatty_acid_hydroxylase"/>
</dbReference>
<evidence type="ECO:0000313" key="7">
    <source>
        <dbReference type="EMBL" id="CAD8086800.1"/>
    </source>
</evidence>
<keyword evidence="8" id="KW-1185">Reference proteome</keyword>
<evidence type="ECO:0000313" key="8">
    <source>
        <dbReference type="Proteomes" id="UP000688137"/>
    </source>
</evidence>
<comment type="subcellular location">
    <subcellularLocation>
        <location evidence="1">Membrane</location>
    </subcellularLocation>
</comment>
<reference evidence="7" key="1">
    <citation type="submission" date="2021-01" db="EMBL/GenBank/DDBJ databases">
        <authorList>
            <consortium name="Genoscope - CEA"/>
            <person name="William W."/>
        </authorList>
    </citation>
    <scope>NUCLEOTIDE SEQUENCE</scope>
</reference>
<keyword evidence="4 5" id="KW-0472">Membrane</keyword>
<dbReference type="GO" id="GO:0005506">
    <property type="term" value="F:iron ion binding"/>
    <property type="evidence" value="ECO:0007669"/>
    <property type="project" value="InterPro"/>
</dbReference>
<dbReference type="AlphaFoldDB" id="A0A8S1N2R3"/>
<feature type="transmembrane region" description="Helical" evidence="5">
    <location>
        <begin position="128"/>
        <end position="146"/>
    </location>
</feature>
<dbReference type="GO" id="GO:0008610">
    <property type="term" value="P:lipid biosynthetic process"/>
    <property type="evidence" value="ECO:0007669"/>
    <property type="project" value="InterPro"/>
</dbReference>
<dbReference type="Proteomes" id="UP000688137">
    <property type="component" value="Unassembled WGS sequence"/>
</dbReference>
<dbReference type="Pfam" id="PF04116">
    <property type="entry name" value="FA_hydroxylase"/>
    <property type="match status" value="1"/>
</dbReference>
<dbReference type="GO" id="GO:0016020">
    <property type="term" value="C:membrane"/>
    <property type="evidence" value="ECO:0007669"/>
    <property type="project" value="UniProtKB-SubCell"/>
</dbReference>
<evidence type="ECO:0000259" key="6">
    <source>
        <dbReference type="Pfam" id="PF04116"/>
    </source>
</evidence>
<gene>
    <name evidence="7" type="ORF">PPRIM_AZ9-3.1.T0770103</name>
</gene>
<comment type="caution">
    <text evidence="7">The sequence shown here is derived from an EMBL/GenBank/DDBJ whole genome shotgun (WGS) entry which is preliminary data.</text>
</comment>
<feature type="transmembrane region" description="Helical" evidence="5">
    <location>
        <begin position="71"/>
        <end position="95"/>
    </location>
</feature>
<dbReference type="PANTHER" id="PTHR11863">
    <property type="entry name" value="STEROL DESATURASE"/>
    <property type="match status" value="1"/>
</dbReference>
<proteinExistence type="predicted"/>
<dbReference type="InterPro" id="IPR050307">
    <property type="entry name" value="Sterol_Desaturase_Related"/>
</dbReference>
<accession>A0A8S1N2R3</accession>
<evidence type="ECO:0000256" key="3">
    <source>
        <dbReference type="ARBA" id="ARBA00022989"/>
    </source>
</evidence>
<sequence>METSSQSDLSIASLATIDAIDDAIQKDKNRYVRKGYGLIVAIFIALSTYLTVPHIMFFVHSYLEGMEEIKIFLLVQLSTTHLSYVLGNIYMYIIYSLKLPFFERYKVDNNPWPWEKNKEQWNQTKKKVLLNWILNSIISSILTIGSVLGGQKFRHDTQSIPSYFELAWQIAFCMIVEDASFYWLHRTLHSPRFYHIHKKHHEFYNTISVAAEYQHPIEFVLTSTATALGPIFLGSYMHVYTLGFWYIVRVFETIDGHCGYEFSWSPYRLLPFSGSSEYHHYHHSHNIGNFSSFFYYWDTLCGTNKEYFNFKKIRANEMKLNMMRKVYHINQQKTKTS</sequence>
<dbReference type="GO" id="GO:0016491">
    <property type="term" value="F:oxidoreductase activity"/>
    <property type="evidence" value="ECO:0007669"/>
    <property type="project" value="InterPro"/>
</dbReference>
<feature type="transmembrane region" description="Helical" evidence="5">
    <location>
        <begin position="36"/>
        <end position="59"/>
    </location>
</feature>
<keyword evidence="3 5" id="KW-1133">Transmembrane helix</keyword>
<keyword evidence="2 5" id="KW-0812">Transmembrane</keyword>
<evidence type="ECO:0000256" key="2">
    <source>
        <dbReference type="ARBA" id="ARBA00022692"/>
    </source>
</evidence>
<evidence type="ECO:0000256" key="5">
    <source>
        <dbReference type="SAM" id="Phobius"/>
    </source>
</evidence>
<dbReference type="OMA" id="FCMIVED"/>
<evidence type="ECO:0000256" key="1">
    <source>
        <dbReference type="ARBA" id="ARBA00004370"/>
    </source>
</evidence>
<evidence type="ECO:0000256" key="4">
    <source>
        <dbReference type="ARBA" id="ARBA00023136"/>
    </source>
</evidence>
<name>A0A8S1N2R3_PARPR</name>